<dbReference type="EMBL" id="LAZR01000460">
    <property type="protein sequence ID" value="KKN68036.1"/>
    <property type="molecule type" value="Genomic_DNA"/>
</dbReference>
<accession>A0A0F9V3E0</accession>
<dbReference type="Pfam" id="PF13508">
    <property type="entry name" value="Acetyltransf_7"/>
    <property type="match status" value="1"/>
</dbReference>
<organism evidence="2">
    <name type="scientific">marine sediment metagenome</name>
    <dbReference type="NCBI Taxonomy" id="412755"/>
    <lineage>
        <taxon>unclassified sequences</taxon>
        <taxon>metagenomes</taxon>
        <taxon>ecological metagenomes</taxon>
    </lineage>
</organism>
<dbReference type="GO" id="GO:0016747">
    <property type="term" value="F:acyltransferase activity, transferring groups other than amino-acyl groups"/>
    <property type="evidence" value="ECO:0007669"/>
    <property type="project" value="InterPro"/>
</dbReference>
<proteinExistence type="predicted"/>
<feature type="domain" description="N-acetyltransferase" evidence="1">
    <location>
        <begin position="1"/>
        <end position="126"/>
    </location>
</feature>
<dbReference type="Gene3D" id="3.40.630.30">
    <property type="match status" value="1"/>
</dbReference>
<evidence type="ECO:0000259" key="1">
    <source>
        <dbReference type="PROSITE" id="PS51186"/>
    </source>
</evidence>
<protein>
    <recommendedName>
        <fullName evidence="1">N-acetyltransferase domain-containing protein</fullName>
    </recommendedName>
</protein>
<dbReference type="AlphaFoldDB" id="A0A0F9V3E0"/>
<name>A0A0F9V3E0_9ZZZZ</name>
<dbReference type="PROSITE" id="PS51186">
    <property type="entry name" value="GNAT"/>
    <property type="match status" value="1"/>
</dbReference>
<dbReference type="InterPro" id="IPR000182">
    <property type="entry name" value="GNAT_dom"/>
</dbReference>
<comment type="caution">
    <text evidence="2">The sequence shown here is derived from an EMBL/GenBank/DDBJ whole genome shotgun (WGS) entry which is preliminary data.</text>
</comment>
<dbReference type="CDD" id="cd04301">
    <property type="entry name" value="NAT_SF"/>
    <property type="match status" value="1"/>
</dbReference>
<evidence type="ECO:0000313" key="2">
    <source>
        <dbReference type="EMBL" id="KKN68036.1"/>
    </source>
</evidence>
<dbReference type="InterPro" id="IPR016181">
    <property type="entry name" value="Acyl_CoA_acyltransferase"/>
</dbReference>
<reference evidence="2" key="1">
    <citation type="journal article" date="2015" name="Nature">
        <title>Complex archaea that bridge the gap between prokaryotes and eukaryotes.</title>
        <authorList>
            <person name="Spang A."/>
            <person name="Saw J.H."/>
            <person name="Jorgensen S.L."/>
            <person name="Zaremba-Niedzwiedzka K."/>
            <person name="Martijn J."/>
            <person name="Lind A.E."/>
            <person name="van Eijk R."/>
            <person name="Schleper C."/>
            <person name="Guy L."/>
            <person name="Ettema T.J."/>
        </authorList>
    </citation>
    <scope>NUCLEOTIDE SEQUENCE</scope>
</reference>
<gene>
    <name evidence="2" type="ORF">LCGC14_0455920</name>
</gene>
<sequence>MSGTERVWRVSRESECISVTTHVRNAGFGKPSTCAASLLGECWFLNRVVVHRDDRGAGIGKELMRRLQQALGERWTLERYRSETHKLIVTPGGYGSDPADLEKFYQACGFTTTSPLPELLMEWKMRDAK</sequence>
<dbReference type="SUPFAM" id="SSF55729">
    <property type="entry name" value="Acyl-CoA N-acyltransferases (Nat)"/>
    <property type="match status" value="1"/>
</dbReference>